<gene>
    <name evidence="2" type="ORF">ACFSUL_13610</name>
</gene>
<evidence type="ECO:0000256" key="1">
    <source>
        <dbReference type="SAM" id="Phobius"/>
    </source>
</evidence>
<feature type="transmembrane region" description="Helical" evidence="1">
    <location>
        <begin position="56"/>
        <end position="80"/>
    </location>
</feature>
<organism evidence="2 3">
    <name type="scientific">Bacillus seohaeanensis</name>
    <dbReference type="NCBI Taxonomy" id="284580"/>
    <lineage>
        <taxon>Bacteria</taxon>
        <taxon>Bacillati</taxon>
        <taxon>Bacillota</taxon>
        <taxon>Bacilli</taxon>
        <taxon>Bacillales</taxon>
        <taxon>Bacillaceae</taxon>
        <taxon>Bacillus</taxon>
    </lineage>
</organism>
<keyword evidence="1" id="KW-0472">Membrane</keyword>
<evidence type="ECO:0000313" key="2">
    <source>
        <dbReference type="EMBL" id="MFD2681772.1"/>
    </source>
</evidence>
<proteinExistence type="predicted"/>
<keyword evidence="1" id="KW-0812">Transmembrane</keyword>
<keyword evidence="3" id="KW-1185">Reference proteome</keyword>
<comment type="caution">
    <text evidence="2">The sequence shown here is derived from an EMBL/GenBank/DDBJ whole genome shotgun (WGS) entry which is preliminary data.</text>
</comment>
<dbReference type="EMBL" id="JBHUMF010000031">
    <property type="protein sequence ID" value="MFD2681772.1"/>
    <property type="molecule type" value="Genomic_DNA"/>
</dbReference>
<protein>
    <submittedName>
        <fullName evidence="2">Uncharacterized protein</fullName>
    </submittedName>
</protein>
<dbReference type="RefSeq" id="WP_071411897.1">
    <property type="nucleotide sequence ID" value="NZ_JBHUMF010000031.1"/>
</dbReference>
<feature type="transmembrane region" description="Helical" evidence="1">
    <location>
        <begin position="6"/>
        <end position="24"/>
    </location>
</feature>
<name>A0ABW5RW04_9BACI</name>
<sequence>MNKNTIWSFVHIVIFLILFLLMTSGISLGSFGRVMIIWMVLSPIFGFVHALKGGNWIKWVLMSLNIIAFIIILSLLLLGFGMGEA</sequence>
<dbReference type="Proteomes" id="UP001597506">
    <property type="component" value="Unassembled WGS sequence"/>
</dbReference>
<feature type="transmembrane region" description="Helical" evidence="1">
    <location>
        <begin position="31"/>
        <end position="50"/>
    </location>
</feature>
<accession>A0ABW5RW04</accession>
<keyword evidence="1" id="KW-1133">Transmembrane helix</keyword>
<evidence type="ECO:0000313" key="3">
    <source>
        <dbReference type="Proteomes" id="UP001597506"/>
    </source>
</evidence>
<reference evidence="3" key="1">
    <citation type="journal article" date="2019" name="Int. J. Syst. Evol. Microbiol.">
        <title>The Global Catalogue of Microorganisms (GCM) 10K type strain sequencing project: providing services to taxonomists for standard genome sequencing and annotation.</title>
        <authorList>
            <consortium name="The Broad Institute Genomics Platform"/>
            <consortium name="The Broad Institute Genome Sequencing Center for Infectious Disease"/>
            <person name="Wu L."/>
            <person name="Ma J."/>
        </authorList>
    </citation>
    <scope>NUCLEOTIDE SEQUENCE [LARGE SCALE GENOMIC DNA]</scope>
    <source>
        <strain evidence="3">KCTC 3913</strain>
    </source>
</reference>